<evidence type="ECO:0000313" key="1">
    <source>
        <dbReference type="EMBL" id="CAL5979581.1"/>
    </source>
</evidence>
<keyword evidence="2" id="KW-1185">Reference proteome</keyword>
<accession>A0ABP1GUR3</accession>
<evidence type="ECO:0000313" key="2">
    <source>
        <dbReference type="Proteomes" id="UP001642409"/>
    </source>
</evidence>
<sequence length="149" mass="17298">MIDMMKRLTQTSKVLESVAADFQVPRLRQIQIDLRSLILAKDYSCQFHLSTIKLIFMYKCLSYDLIFKNSNISIHLHGPLARLCSNDFVQSVQIENAKKIRRIVVMSTFNKYLLRIAIYLQLLHFPLHSPQIFTTSNICYFAVSLLLGI</sequence>
<organism evidence="1 2">
    <name type="scientific">Hexamita inflata</name>
    <dbReference type="NCBI Taxonomy" id="28002"/>
    <lineage>
        <taxon>Eukaryota</taxon>
        <taxon>Metamonada</taxon>
        <taxon>Diplomonadida</taxon>
        <taxon>Hexamitidae</taxon>
        <taxon>Hexamitinae</taxon>
        <taxon>Hexamita</taxon>
    </lineage>
</organism>
<proteinExistence type="predicted"/>
<name>A0ABP1GUR3_9EUKA</name>
<reference evidence="1 2" key="1">
    <citation type="submission" date="2024-07" db="EMBL/GenBank/DDBJ databases">
        <authorList>
            <person name="Akdeniz Z."/>
        </authorList>
    </citation>
    <scope>NUCLEOTIDE SEQUENCE [LARGE SCALE GENOMIC DNA]</scope>
</reference>
<comment type="caution">
    <text evidence="1">The sequence shown here is derived from an EMBL/GenBank/DDBJ whole genome shotgun (WGS) entry which is preliminary data.</text>
</comment>
<dbReference type="EMBL" id="CAXDID020000011">
    <property type="protein sequence ID" value="CAL5979581.1"/>
    <property type="molecule type" value="Genomic_DNA"/>
</dbReference>
<dbReference type="Proteomes" id="UP001642409">
    <property type="component" value="Unassembled WGS sequence"/>
</dbReference>
<protein>
    <submittedName>
        <fullName evidence="1">Hypothetical_protein</fullName>
    </submittedName>
</protein>
<gene>
    <name evidence="1" type="ORF">HINF_LOCUS5728</name>
</gene>